<dbReference type="InterPro" id="IPR028081">
    <property type="entry name" value="Leu-bd"/>
</dbReference>
<protein>
    <recommendedName>
        <fullName evidence="4">Leucine-binding protein domain-containing protein</fullName>
    </recommendedName>
</protein>
<evidence type="ECO:0000256" key="1">
    <source>
        <dbReference type="ARBA" id="ARBA00010062"/>
    </source>
</evidence>
<dbReference type="Pfam" id="PF13458">
    <property type="entry name" value="Peripla_BP_6"/>
    <property type="match status" value="1"/>
</dbReference>
<dbReference type="CDD" id="cd06342">
    <property type="entry name" value="PBP1_ABC_LIVBP-like"/>
    <property type="match status" value="1"/>
</dbReference>
<dbReference type="PANTHER" id="PTHR47151">
    <property type="entry name" value="LEU/ILE/VAL-BINDING ABC TRANSPORTER SUBUNIT"/>
    <property type="match status" value="1"/>
</dbReference>
<name>A0A0R2P3K8_9ACTN</name>
<dbReference type="EMBL" id="LIAS01000001">
    <property type="protein sequence ID" value="KRO31408.1"/>
    <property type="molecule type" value="Genomic_DNA"/>
</dbReference>
<organism evidence="5 6">
    <name type="scientific">Actinobacteria bacterium BACL2 MAG-120802-bin41</name>
    <dbReference type="NCBI Taxonomy" id="1655568"/>
    <lineage>
        <taxon>Bacteria</taxon>
        <taxon>Bacillati</taxon>
        <taxon>Actinomycetota</taxon>
        <taxon>Actinomycetes</taxon>
        <taxon>Actinomycetes incertae sedis</taxon>
        <taxon>ac1 cluster</taxon>
    </lineage>
</organism>
<feature type="domain" description="Leucine-binding protein" evidence="4">
    <location>
        <begin position="33"/>
        <end position="351"/>
    </location>
</feature>
<accession>A0A0R2P3K8</accession>
<evidence type="ECO:0000313" key="6">
    <source>
        <dbReference type="Proteomes" id="UP000053941"/>
    </source>
</evidence>
<evidence type="ECO:0000259" key="4">
    <source>
        <dbReference type="Pfam" id="PF13458"/>
    </source>
</evidence>
<feature type="chain" id="PRO_5038573272" description="Leucine-binding protein domain-containing protein" evidence="3">
    <location>
        <begin position="30"/>
        <end position="382"/>
    </location>
</feature>
<evidence type="ECO:0000256" key="2">
    <source>
        <dbReference type="ARBA" id="ARBA00022729"/>
    </source>
</evidence>
<reference evidence="5 6" key="1">
    <citation type="submission" date="2015-10" db="EMBL/GenBank/DDBJ databases">
        <title>Metagenome-Assembled Genomes uncover a global brackish microbiome.</title>
        <authorList>
            <person name="Hugerth L.W."/>
            <person name="Larsson J."/>
            <person name="Alneberg J."/>
            <person name="Lindh M.V."/>
            <person name="Legrand C."/>
            <person name="Pinhassi J."/>
            <person name="Andersson A.F."/>
        </authorList>
    </citation>
    <scope>NUCLEOTIDE SEQUENCE [LARGE SCALE GENOMIC DNA]</scope>
    <source>
        <strain evidence="5">BACL2 MAG-120802-bin41</strain>
    </source>
</reference>
<proteinExistence type="inferred from homology"/>
<dbReference type="InterPro" id="IPR028082">
    <property type="entry name" value="Peripla_BP_I"/>
</dbReference>
<dbReference type="Proteomes" id="UP000053941">
    <property type="component" value="Unassembled WGS sequence"/>
</dbReference>
<keyword evidence="2 3" id="KW-0732">Signal</keyword>
<gene>
    <name evidence="5" type="ORF">ABR60_03160</name>
</gene>
<dbReference type="Gene3D" id="3.40.50.2300">
    <property type="match status" value="2"/>
</dbReference>
<comment type="caution">
    <text evidence="5">The sequence shown here is derived from an EMBL/GenBank/DDBJ whole genome shotgun (WGS) entry which is preliminary data.</text>
</comment>
<feature type="signal peptide" evidence="3">
    <location>
        <begin position="1"/>
        <end position="29"/>
    </location>
</feature>
<dbReference type="PANTHER" id="PTHR47151:SF2">
    <property type="entry name" value="AMINO ACID BINDING PROTEIN"/>
    <property type="match status" value="1"/>
</dbReference>
<dbReference type="SUPFAM" id="SSF53822">
    <property type="entry name" value="Periplasmic binding protein-like I"/>
    <property type="match status" value="1"/>
</dbReference>
<evidence type="ECO:0000256" key="3">
    <source>
        <dbReference type="SAM" id="SignalP"/>
    </source>
</evidence>
<dbReference type="AlphaFoldDB" id="A0A0R2P3K8"/>
<sequence length="382" mass="39351">MKKRGLISVAAAAALAVSSLVGFAPASHAKAKTITLAFQGPLTGEEASVGQDELAGMQYAIKLFNAKNKGKYKVKVVQADDQGDPAQSAKVAPGIASNKKIIGLVGAAYSGATIAALPYYKQRGLAMVSPSATRVSITDPADGNIGFPVFHRVVPTDKVQGPALFKLATKGVSSPKVYIVDDQSAYGVGLVDYMKPTIPAGQGAGFDSVSDRTTDWSATIAKVKTAGANVVIYTGYFPQAAPFFKQLRDSGYTGILAGGDGVLSPTFVTLAPASVLEGVRLTAGTVPLAEIDAALEADFAKKMGKASGVYAAESIDATNVFLSCVAKGISKRPAMLKCVKAYSGKSLTGTTIKFNQYGDVAGGVMNGFEVKSGVIKFTGAVK</sequence>
<comment type="similarity">
    <text evidence="1">Belongs to the leucine-binding protein family.</text>
</comment>
<evidence type="ECO:0000313" key="5">
    <source>
        <dbReference type="EMBL" id="KRO31408.1"/>
    </source>
</evidence>